<dbReference type="Gene3D" id="1.20.5.4130">
    <property type="match status" value="1"/>
</dbReference>
<name>A0A7J0HF45_9ERIC</name>
<dbReference type="InterPro" id="IPR041118">
    <property type="entry name" value="Rx_N"/>
</dbReference>
<dbReference type="GO" id="GO:0006952">
    <property type="term" value="P:defense response"/>
    <property type="evidence" value="ECO:0007669"/>
    <property type="project" value="UniProtKB-KW"/>
</dbReference>
<dbReference type="SUPFAM" id="SSF52047">
    <property type="entry name" value="RNI-like"/>
    <property type="match status" value="1"/>
</dbReference>
<evidence type="ECO:0000259" key="6">
    <source>
        <dbReference type="Pfam" id="PF18052"/>
    </source>
</evidence>
<dbReference type="AlphaFoldDB" id="A0A7J0HF45"/>
<dbReference type="OrthoDB" id="1700985at2759"/>
<feature type="coiled-coil region" evidence="5">
    <location>
        <begin position="42"/>
        <end position="93"/>
    </location>
</feature>
<dbReference type="EMBL" id="BJWL01000029">
    <property type="protein sequence ID" value="GFZ21672.1"/>
    <property type="molecule type" value="Genomic_DNA"/>
</dbReference>
<evidence type="ECO:0000256" key="3">
    <source>
        <dbReference type="ARBA" id="ARBA00022821"/>
    </source>
</evidence>
<accession>A0A7J0HF45</accession>
<feature type="domain" description="Disease resistance N-terminal" evidence="6">
    <location>
        <begin position="10"/>
        <end position="101"/>
    </location>
</feature>
<evidence type="ECO:0000256" key="5">
    <source>
        <dbReference type="SAM" id="Coils"/>
    </source>
</evidence>
<sequence length="277" mass="30434">MAEALVGGAFLSATLQVLFDRLASRGVLDLFRGPKRGDGDKLRKLKLKLMELHLVLDDAERKQFTHQSVKNWMEELKDAVYHAEDLLDEIATEALRLKVESHYQSGPNQVRAPISTSSSLLDAELVSKIKEVVDSLEYFATQKDVLGLKEVASRKWSHRLPSTSLVDESRVFGRDSDKEEIIKLLVSNEQSGSVIDVIAIVGMGGVASVPRSCAADQLVLAGCDGVGLGWQGVSSLVKLHISHLQNLNELPPELCALTNLEELAIESCPNLLSFFFL</sequence>
<keyword evidence="5" id="KW-0175">Coiled coil</keyword>
<proteinExistence type="predicted"/>
<dbReference type="InterPro" id="IPR032675">
    <property type="entry name" value="LRR_dom_sf"/>
</dbReference>
<dbReference type="Gene3D" id="3.80.10.10">
    <property type="entry name" value="Ribonuclease Inhibitor"/>
    <property type="match status" value="1"/>
</dbReference>
<reference evidence="7 8" key="1">
    <citation type="submission" date="2019-07" db="EMBL/GenBank/DDBJ databases">
        <title>De Novo Assembly of kiwifruit Actinidia rufa.</title>
        <authorList>
            <person name="Sugita-Konishi S."/>
            <person name="Sato K."/>
            <person name="Mori E."/>
            <person name="Abe Y."/>
            <person name="Kisaki G."/>
            <person name="Hamano K."/>
            <person name="Suezawa K."/>
            <person name="Otani M."/>
            <person name="Fukuda T."/>
            <person name="Manabe T."/>
            <person name="Gomi K."/>
            <person name="Tabuchi M."/>
            <person name="Akimitsu K."/>
            <person name="Kataoka I."/>
        </authorList>
    </citation>
    <scope>NUCLEOTIDE SEQUENCE [LARGE SCALE GENOMIC DNA]</scope>
    <source>
        <strain evidence="8">cv. Fuchu</strain>
    </source>
</reference>
<keyword evidence="4" id="KW-0067">ATP-binding</keyword>
<organism evidence="7 8">
    <name type="scientific">Actinidia rufa</name>
    <dbReference type="NCBI Taxonomy" id="165716"/>
    <lineage>
        <taxon>Eukaryota</taxon>
        <taxon>Viridiplantae</taxon>
        <taxon>Streptophyta</taxon>
        <taxon>Embryophyta</taxon>
        <taxon>Tracheophyta</taxon>
        <taxon>Spermatophyta</taxon>
        <taxon>Magnoliopsida</taxon>
        <taxon>eudicotyledons</taxon>
        <taxon>Gunneridae</taxon>
        <taxon>Pentapetalae</taxon>
        <taxon>asterids</taxon>
        <taxon>Ericales</taxon>
        <taxon>Actinidiaceae</taxon>
        <taxon>Actinidia</taxon>
    </lineage>
</organism>
<evidence type="ECO:0000256" key="1">
    <source>
        <dbReference type="ARBA" id="ARBA00022737"/>
    </source>
</evidence>
<evidence type="ECO:0000256" key="2">
    <source>
        <dbReference type="ARBA" id="ARBA00022741"/>
    </source>
</evidence>
<keyword evidence="2" id="KW-0547">Nucleotide-binding</keyword>
<dbReference type="PANTHER" id="PTHR36766">
    <property type="entry name" value="PLANT BROAD-SPECTRUM MILDEW RESISTANCE PROTEIN RPW8"/>
    <property type="match status" value="1"/>
</dbReference>
<protein>
    <submittedName>
        <fullName evidence="7">NB-ARC domain-containing disease resistance protein</fullName>
    </submittedName>
</protein>
<dbReference type="Pfam" id="PF18052">
    <property type="entry name" value="Rx_N"/>
    <property type="match status" value="1"/>
</dbReference>
<evidence type="ECO:0000313" key="7">
    <source>
        <dbReference type="EMBL" id="GFZ21672.1"/>
    </source>
</evidence>
<dbReference type="Proteomes" id="UP000585474">
    <property type="component" value="Unassembled WGS sequence"/>
</dbReference>
<comment type="caution">
    <text evidence="7">The sequence shown here is derived from an EMBL/GenBank/DDBJ whole genome shotgun (WGS) entry which is preliminary data.</text>
</comment>
<evidence type="ECO:0000313" key="8">
    <source>
        <dbReference type="Proteomes" id="UP000585474"/>
    </source>
</evidence>
<evidence type="ECO:0000256" key="4">
    <source>
        <dbReference type="ARBA" id="ARBA00022840"/>
    </source>
</evidence>
<keyword evidence="3" id="KW-0611">Plant defense</keyword>
<gene>
    <name evidence="7" type="ORF">Acr_29g0008340</name>
</gene>
<keyword evidence="8" id="KW-1185">Reference proteome</keyword>
<keyword evidence="1" id="KW-0677">Repeat</keyword>
<dbReference type="PANTHER" id="PTHR36766:SF31">
    <property type="entry name" value="DISEASE RESISTANCE RPP13-LIKE PROTEIN 1"/>
    <property type="match status" value="1"/>
</dbReference>
<dbReference type="GO" id="GO:0005524">
    <property type="term" value="F:ATP binding"/>
    <property type="evidence" value="ECO:0007669"/>
    <property type="project" value="UniProtKB-KW"/>
</dbReference>